<evidence type="ECO:0000256" key="2">
    <source>
        <dbReference type="ARBA" id="ARBA00008914"/>
    </source>
</evidence>
<keyword evidence="4" id="KW-0812">Transmembrane</keyword>
<evidence type="ECO:0000256" key="1">
    <source>
        <dbReference type="ARBA" id="ARBA00004162"/>
    </source>
</evidence>
<evidence type="ECO:0000313" key="9">
    <source>
        <dbReference type="EMBL" id="HDD44870.1"/>
    </source>
</evidence>
<evidence type="ECO:0000256" key="3">
    <source>
        <dbReference type="ARBA" id="ARBA00022475"/>
    </source>
</evidence>
<gene>
    <name evidence="9" type="ORF">ENG63_08445</name>
</gene>
<evidence type="ECO:0000256" key="6">
    <source>
        <dbReference type="ARBA" id="ARBA00023136"/>
    </source>
</evidence>
<comment type="subcellular location">
    <subcellularLocation>
        <location evidence="1">Cell membrane</location>
        <topology evidence="1">Single-pass membrane protein</topology>
    </subcellularLocation>
</comment>
<dbReference type="InterPro" id="IPR050330">
    <property type="entry name" value="Bact_OuterMem_StrucFunc"/>
</dbReference>
<dbReference type="InterPro" id="IPR036737">
    <property type="entry name" value="OmpA-like_sf"/>
</dbReference>
<keyword evidence="3" id="KW-1003">Cell membrane</keyword>
<reference evidence="9" key="1">
    <citation type="journal article" date="2020" name="mSystems">
        <title>Genome- and Community-Level Interaction Insights into Carbon Utilization and Element Cycling Functions of Hydrothermarchaeota in Hydrothermal Sediment.</title>
        <authorList>
            <person name="Zhou Z."/>
            <person name="Liu Y."/>
            <person name="Xu W."/>
            <person name="Pan J."/>
            <person name="Luo Z.H."/>
            <person name="Li M."/>
        </authorList>
    </citation>
    <scope>NUCLEOTIDE SEQUENCE [LARGE SCALE GENOMIC DNA]</scope>
    <source>
        <strain evidence="9">HyVt-233</strain>
    </source>
</reference>
<dbReference type="InterPro" id="IPR006665">
    <property type="entry name" value="OmpA-like"/>
</dbReference>
<accession>A0A7C0Y850</accession>
<dbReference type="PANTHER" id="PTHR30329:SF21">
    <property type="entry name" value="LIPOPROTEIN YIAD-RELATED"/>
    <property type="match status" value="1"/>
</dbReference>
<organism evidence="9">
    <name type="scientific">Desulfofervidus auxilii</name>
    <dbReference type="NCBI Taxonomy" id="1621989"/>
    <lineage>
        <taxon>Bacteria</taxon>
        <taxon>Pseudomonadati</taxon>
        <taxon>Thermodesulfobacteriota</taxon>
        <taxon>Candidatus Desulfofervidia</taxon>
        <taxon>Candidatus Desulfofervidales</taxon>
        <taxon>Candidatus Desulfofervidaceae</taxon>
        <taxon>Candidatus Desulfofervidus</taxon>
    </lineage>
</organism>
<evidence type="ECO:0000259" key="8">
    <source>
        <dbReference type="PROSITE" id="PS51123"/>
    </source>
</evidence>
<dbReference type="EMBL" id="DRBS01000313">
    <property type="protein sequence ID" value="HDD44870.1"/>
    <property type="molecule type" value="Genomic_DNA"/>
</dbReference>
<comment type="caution">
    <text evidence="9">The sequence shown here is derived from an EMBL/GenBank/DDBJ whole genome shotgun (WGS) entry which is preliminary data.</text>
</comment>
<protein>
    <submittedName>
        <fullName evidence="9">Flagellar motor protein MotB</fullName>
    </submittedName>
</protein>
<dbReference type="AlphaFoldDB" id="A0A7C0Y850"/>
<name>A0A7C0Y850_DESA2</name>
<dbReference type="CDD" id="cd07185">
    <property type="entry name" value="OmpA_C-like"/>
    <property type="match status" value="1"/>
</dbReference>
<feature type="domain" description="OmpA-like" evidence="8">
    <location>
        <begin position="100"/>
        <end position="215"/>
    </location>
</feature>
<evidence type="ECO:0000256" key="7">
    <source>
        <dbReference type="PROSITE-ProRule" id="PRU00473"/>
    </source>
</evidence>
<keyword evidence="9" id="KW-0966">Cell projection</keyword>
<dbReference type="PROSITE" id="PS51123">
    <property type="entry name" value="OMPA_2"/>
    <property type="match status" value="1"/>
</dbReference>
<dbReference type="GO" id="GO:0005886">
    <property type="term" value="C:plasma membrane"/>
    <property type="evidence" value="ECO:0007669"/>
    <property type="project" value="UniProtKB-SubCell"/>
</dbReference>
<keyword evidence="5" id="KW-1133">Transmembrane helix</keyword>
<dbReference type="SUPFAM" id="SSF103088">
    <property type="entry name" value="OmpA-like"/>
    <property type="match status" value="1"/>
</dbReference>
<sequence length="220" mass="25308">MAKRNPNFWMLTYSDMMTLLLTFFVMLISMSSFDIERFRTYAASIGHALIGGSGLGIFKKGGTGKIELISRREILEQLKKTVPKNIVAELTRNIEVIPRKDGWIFRIPADILFAPDSQEISPNAYPILDKISILIKNLLVDVEVRGHTDDKEKNKWELSLRRAAKVLRYFTEKKKLNPERFVLMGFADTKPIVPNINEENRAKNRRVEIIVKKKKFIIGS</sequence>
<dbReference type="InterPro" id="IPR025713">
    <property type="entry name" value="MotB-like_N_dom"/>
</dbReference>
<evidence type="ECO:0000256" key="5">
    <source>
        <dbReference type="ARBA" id="ARBA00022989"/>
    </source>
</evidence>
<dbReference type="Proteomes" id="UP000886289">
    <property type="component" value="Unassembled WGS sequence"/>
</dbReference>
<dbReference type="Gene3D" id="3.30.1330.60">
    <property type="entry name" value="OmpA-like domain"/>
    <property type="match status" value="1"/>
</dbReference>
<evidence type="ECO:0000256" key="4">
    <source>
        <dbReference type="ARBA" id="ARBA00022692"/>
    </source>
</evidence>
<keyword evidence="6 7" id="KW-0472">Membrane</keyword>
<comment type="similarity">
    <text evidence="2">Belongs to the MotB family.</text>
</comment>
<keyword evidence="9" id="KW-0282">Flagellum</keyword>
<dbReference type="Pfam" id="PF13677">
    <property type="entry name" value="MotB_plug"/>
    <property type="match status" value="1"/>
</dbReference>
<keyword evidence="9" id="KW-0969">Cilium</keyword>
<dbReference type="Pfam" id="PF00691">
    <property type="entry name" value="OmpA"/>
    <property type="match status" value="1"/>
</dbReference>
<dbReference type="PANTHER" id="PTHR30329">
    <property type="entry name" value="STATOR ELEMENT OF FLAGELLAR MOTOR COMPLEX"/>
    <property type="match status" value="1"/>
</dbReference>
<proteinExistence type="inferred from homology"/>